<keyword evidence="2" id="KW-1185">Reference proteome</keyword>
<organism evidence="1 2">
    <name type="scientific">Stylosanthes scabra</name>
    <dbReference type="NCBI Taxonomy" id="79078"/>
    <lineage>
        <taxon>Eukaryota</taxon>
        <taxon>Viridiplantae</taxon>
        <taxon>Streptophyta</taxon>
        <taxon>Embryophyta</taxon>
        <taxon>Tracheophyta</taxon>
        <taxon>Spermatophyta</taxon>
        <taxon>Magnoliopsida</taxon>
        <taxon>eudicotyledons</taxon>
        <taxon>Gunneridae</taxon>
        <taxon>Pentapetalae</taxon>
        <taxon>rosids</taxon>
        <taxon>fabids</taxon>
        <taxon>Fabales</taxon>
        <taxon>Fabaceae</taxon>
        <taxon>Papilionoideae</taxon>
        <taxon>50 kb inversion clade</taxon>
        <taxon>dalbergioids sensu lato</taxon>
        <taxon>Dalbergieae</taxon>
        <taxon>Pterocarpus clade</taxon>
        <taxon>Stylosanthes</taxon>
    </lineage>
</organism>
<proteinExistence type="predicted"/>
<name>A0ABU6RQP9_9FABA</name>
<reference evidence="1 2" key="1">
    <citation type="journal article" date="2023" name="Plants (Basel)">
        <title>Bridging the Gap: Combining Genomics and Transcriptomics Approaches to Understand Stylosanthes scabra, an Orphan Legume from the Brazilian Caatinga.</title>
        <authorList>
            <person name="Ferreira-Neto J.R.C."/>
            <person name="da Silva M.D."/>
            <person name="Binneck E."/>
            <person name="de Melo N.F."/>
            <person name="da Silva R.H."/>
            <person name="de Melo A.L.T.M."/>
            <person name="Pandolfi V."/>
            <person name="Bustamante F.O."/>
            <person name="Brasileiro-Vidal A.C."/>
            <person name="Benko-Iseppon A.M."/>
        </authorList>
    </citation>
    <scope>NUCLEOTIDE SEQUENCE [LARGE SCALE GENOMIC DNA]</scope>
    <source>
        <tissue evidence="1">Leaves</tissue>
    </source>
</reference>
<dbReference type="EMBL" id="JASCZI010031217">
    <property type="protein sequence ID" value="MED6126260.1"/>
    <property type="molecule type" value="Genomic_DNA"/>
</dbReference>
<comment type="caution">
    <text evidence="1">The sequence shown here is derived from an EMBL/GenBank/DDBJ whole genome shotgun (WGS) entry which is preliminary data.</text>
</comment>
<accession>A0ABU6RQP9</accession>
<gene>
    <name evidence="1" type="ORF">PIB30_076634</name>
</gene>
<protein>
    <submittedName>
        <fullName evidence="1">Uncharacterized protein</fullName>
    </submittedName>
</protein>
<dbReference type="Proteomes" id="UP001341840">
    <property type="component" value="Unassembled WGS sequence"/>
</dbReference>
<evidence type="ECO:0000313" key="1">
    <source>
        <dbReference type="EMBL" id="MED6126260.1"/>
    </source>
</evidence>
<sequence length="143" mass="16243">MNTTNLNYGWLSRKPRSHTLPNGRVGRLAPFRNLQIEWTACNGAPVPCPSQAHALDVDFVIKKRVVSPRHLGRTAARSTPIFIWTIIYRCEALDVSLPMALEPSHLDFCSSSYDQNSDRRSGLTALGEFLRTDLRMRIRHRIA</sequence>
<evidence type="ECO:0000313" key="2">
    <source>
        <dbReference type="Proteomes" id="UP001341840"/>
    </source>
</evidence>